<dbReference type="EMBL" id="CADEAL010004169">
    <property type="protein sequence ID" value="CAB1453453.1"/>
    <property type="molecule type" value="Genomic_DNA"/>
</dbReference>
<dbReference type="AlphaFoldDB" id="A0A9N7VM24"/>
<organism evidence="1 2">
    <name type="scientific">Pleuronectes platessa</name>
    <name type="common">European plaice</name>
    <dbReference type="NCBI Taxonomy" id="8262"/>
    <lineage>
        <taxon>Eukaryota</taxon>
        <taxon>Metazoa</taxon>
        <taxon>Chordata</taxon>
        <taxon>Craniata</taxon>
        <taxon>Vertebrata</taxon>
        <taxon>Euteleostomi</taxon>
        <taxon>Actinopterygii</taxon>
        <taxon>Neopterygii</taxon>
        <taxon>Teleostei</taxon>
        <taxon>Neoteleostei</taxon>
        <taxon>Acanthomorphata</taxon>
        <taxon>Carangaria</taxon>
        <taxon>Pleuronectiformes</taxon>
        <taxon>Pleuronectoidei</taxon>
        <taxon>Pleuronectidae</taxon>
        <taxon>Pleuronectes</taxon>
    </lineage>
</organism>
<evidence type="ECO:0000313" key="2">
    <source>
        <dbReference type="Proteomes" id="UP001153269"/>
    </source>
</evidence>
<proteinExistence type="predicted"/>
<reference evidence="1" key="1">
    <citation type="submission" date="2020-03" db="EMBL/GenBank/DDBJ databases">
        <authorList>
            <person name="Weist P."/>
        </authorList>
    </citation>
    <scope>NUCLEOTIDE SEQUENCE</scope>
</reference>
<dbReference type="Proteomes" id="UP001153269">
    <property type="component" value="Unassembled WGS sequence"/>
</dbReference>
<protein>
    <submittedName>
        <fullName evidence="1">Uncharacterized protein</fullName>
    </submittedName>
</protein>
<accession>A0A9N7VM24</accession>
<comment type="caution">
    <text evidence="1">The sequence shown here is derived from an EMBL/GenBank/DDBJ whole genome shotgun (WGS) entry which is preliminary data.</text>
</comment>
<evidence type="ECO:0000313" key="1">
    <source>
        <dbReference type="EMBL" id="CAB1453453.1"/>
    </source>
</evidence>
<name>A0A9N7VM24_PLEPL</name>
<sequence>MRTGSCHRLSIPCMSPMARNKLVTALPATLSGYLRSVNLLALLSDSVSTERRLFPQPRRFKDTPGVSLQEEAGLSLAEAPDGGIILEHLSAVCLHHGSCAATGATGK</sequence>
<keyword evidence="2" id="KW-1185">Reference proteome</keyword>
<gene>
    <name evidence="1" type="ORF">PLEPLA_LOCUS41206</name>
</gene>